<keyword evidence="4" id="KW-1185">Reference proteome</keyword>
<reference evidence="3" key="1">
    <citation type="submission" date="2006-10" db="EMBL/GenBank/DDBJ databases">
        <authorList>
            <person name="Amadeo P."/>
            <person name="Zhao Q."/>
            <person name="Wortman J."/>
            <person name="Fraser-Liggett C."/>
            <person name="Carlton J."/>
        </authorList>
    </citation>
    <scope>NUCLEOTIDE SEQUENCE</scope>
    <source>
        <strain evidence="3">G3</strain>
    </source>
</reference>
<protein>
    <recommendedName>
        <fullName evidence="5">Surface antigen BspA-like</fullName>
    </recommendedName>
</protein>
<dbReference type="Gene3D" id="3.80.10.10">
    <property type="entry name" value="Ribonuclease Inhibitor"/>
    <property type="match status" value="2"/>
</dbReference>
<accession>A2EDM0</accession>
<sequence length="733" mass="83676">MHCLNLVSFECQGQVNEIPDICFYGCINLVDVVLPPSVETIGNLAFCNTSLKNGFSFQYIRRIGDLSFAYSHLKTVALNNTEYEYHRKEEQFMSDSDRKDIIYVAPFRRCNEITKVAFLGEYPPMMAFFDECDNIREIEVPTDNFIVDNGIIYDKDKSTIISCSLLCPYESFTVPDTVQNIYDLALYGTKKLKNLTSNHALEIGIAAFMKSSLENIVLDDQIEGKYYESQYAIFGYSKNLKNVVYKCEQASYFDFIYCESLESIQSQFERIALGAFYGCKSLKEIDLKNSRHLQHICFRDCYSLKRVEFGIQIEEIYPCAFKNCINLEEVVFDQRCELRNINYETFMNCIRLTSVTLPPNLQVISVRAFANTSLNEVRILPSMHIENHAFDFCPNIKIVTTAVYEHEYIDYNRGDSLVTTLGKQNSTYIVPEGLVYFDPLVLDSNIVFNETVGAYEKDLGIRTIIIPNSTQQIYVRPGPTAILNSLFIENYCYDGQQIQIEHMYEYVWMAYTYSGQYFYPYDLEITGMNFMVDIDCPIPVPTLYAPNLAPGEEDNINIPVVRAPCPNTTEQHEKIYLGSVNHKKVYIKNGQVVNLNSNPEQTNQNSSSEEHSGSQSSVDTNNPIISIFDQNSANTNTKLTTRETIIIAVCASVVVLVIIFSIAYVYMKTKATEPSDDSDVLEMAEETIQASTGVTFDNPLYMTTAAVSDDPFAKDFQNEDYSNKFYINQRDDE</sequence>
<dbReference type="SUPFAM" id="SSF52058">
    <property type="entry name" value="L domain-like"/>
    <property type="match status" value="1"/>
</dbReference>
<dbReference type="VEuPathDB" id="TrichDB:TVAGG3_0906210"/>
<gene>
    <name evidence="3" type="ORF">TVAG_133430</name>
</gene>
<dbReference type="VEuPathDB" id="TrichDB:TVAG_133390"/>
<dbReference type="PANTHER" id="PTHR45661:SF3">
    <property type="entry name" value="IG-LIKE DOMAIN-CONTAINING PROTEIN"/>
    <property type="match status" value="1"/>
</dbReference>
<dbReference type="EMBL" id="DS113361">
    <property type="protein sequence ID" value="EAY09285.1"/>
    <property type="molecule type" value="Genomic_DNA"/>
</dbReference>
<dbReference type="VEuPathDB" id="TrichDB:TVAG_133350"/>
<keyword evidence="2" id="KW-0812">Transmembrane</keyword>
<evidence type="ECO:0000256" key="2">
    <source>
        <dbReference type="SAM" id="Phobius"/>
    </source>
</evidence>
<evidence type="ECO:0000256" key="1">
    <source>
        <dbReference type="SAM" id="MobiDB-lite"/>
    </source>
</evidence>
<organism evidence="3 4">
    <name type="scientific">Trichomonas vaginalis (strain ATCC PRA-98 / G3)</name>
    <dbReference type="NCBI Taxonomy" id="412133"/>
    <lineage>
        <taxon>Eukaryota</taxon>
        <taxon>Metamonada</taxon>
        <taxon>Parabasalia</taxon>
        <taxon>Trichomonadida</taxon>
        <taxon>Trichomonadidae</taxon>
        <taxon>Trichomonas</taxon>
    </lineage>
</organism>
<dbReference type="PANTHER" id="PTHR45661">
    <property type="entry name" value="SURFACE ANTIGEN"/>
    <property type="match status" value="1"/>
</dbReference>
<keyword evidence="2" id="KW-1133">Transmembrane helix</keyword>
<proteinExistence type="predicted"/>
<dbReference type="Pfam" id="PF13306">
    <property type="entry name" value="LRR_5"/>
    <property type="match status" value="2"/>
</dbReference>
<feature type="compositionally biased region" description="Low complexity" evidence="1">
    <location>
        <begin position="603"/>
        <end position="617"/>
    </location>
</feature>
<keyword evidence="2" id="KW-0472">Membrane</keyword>
<dbReference type="Proteomes" id="UP000001542">
    <property type="component" value="Unassembled WGS sequence"/>
</dbReference>
<evidence type="ECO:0000313" key="4">
    <source>
        <dbReference type="Proteomes" id="UP000001542"/>
    </source>
</evidence>
<feature type="transmembrane region" description="Helical" evidence="2">
    <location>
        <begin position="645"/>
        <end position="666"/>
    </location>
</feature>
<evidence type="ECO:0000313" key="3">
    <source>
        <dbReference type="EMBL" id="EAY09285.1"/>
    </source>
</evidence>
<dbReference type="AlphaFoldDB" id="A2EDM0"/>
<dbReference type="RefSeq" id="XP_001321508.1">
    <property type="nucleotide sequence ID" value="XM_001321473.1"/>
</dbReference>
<dbReference type="KEGG" id="tva:4767201"/>
<reference evidence="3" key="2">
    <citation type="journal article" date="2007" name="Science">
        <title>Draft genome sequence of the sexually transmitted pathogen Trichomonas vaginalis.</title>
        <authorList>
            <person name="Carlton J.M."/>
            <person name="Hirt R.P."/>
            <person name="Silva J.C."/>
            <person name="Delcher A.L."/>
            <person name="Schatz M."/>
            <person name="Zhao Q."/>
            <person name="Wortman J.R."/>
            <person name="Bidwell S.L."/>
            <person name="Alsmark U.C.M."/>
            <person name="Besteiro S."/>
            <person name="Sicheritz-Ponten T."/>
            <person name="Noel C.J."/>
            <person name="Dacks J.B."/>
            <person name="Foster P.G."/>
            <person name="Simillion C."/>
            <person name="Van de Peer Y."/>
            <person name="Miranda-Saavedra D."/>
            <person name="Barton G.J."/>
            <person name="Westrop G.D."/>
            <person name="Mueller S."/>
            <person name="Dessi D."/>
            <person name="Fiori P.L."/>
            <person name="Ren Q."/>
            <person name="Paulsen I."/>
            <person name="Zhang H."/>
            <person name="Bastida-Corcuera F.D."/>
            <person name="Simoes-Barbosa A."/>
            <person name="Brown M.T."/>
            <person name="Hayes R.D."/>
            <person name="Mukherjee M."/>
            <person name="Okumura C.Y."/>
            <person name="Schneider R."/>
            <person name="Smith A.J."/>
            <person name="Vanacova S."/>
            <person name="Villalvazo M."/>
            <person name="Haas B.J."/>
            <person name="Pertea M."/>
            <person name="Feldblyum T.V."/>
            <person name="Utterback T.R."/>
            <person name="Shu C.L."/>
            <person name="Osoegawa K."/>
            <person name="de Jong P.J."/>
            <person name="Hrdy I."/>
            <person name="Horvathova L."/>
            <person name="Zubacova Z."/>
            <person name="Dolezal P."/>
            <person name="Malik S.B."/>
            <person name="Logsdon J.M. Jr."/>
            <person name="Henze K."/>
            <person name="Gupta A."/>
            <person name="Wang C.C."/>
            <person name="Dunne R.L."/>
            <person name="Upcroft J.A."/>
            <person name="Upcroft P."/>
            <person name="White O."/>
            <person name="Salzberg S.L."/>
            <person name="Tang P."/>
            <person name="Chiu C.-H."/>
            <person name="Lee Y.-S."/>
            <person name="Embley T.M."/>
            <person name="Coombs G.H."/>
            <person name="Mottram J.C."/>
            <person name="Tachezy J."/>
            <person name="Fraser-Liggett C.M."/>
            <person name="Johnson P.J."/>
        </authorList>
    </citation>
    <scope>NUCLEOTIDE SEQUENCE [LARGE SCALE GENOMIC DNA]</scope>
    <source>
        <strain evidence="3">G3</strain>
    </source>
</reference>
<evidence type="ECO:0008006" key="5">
    <source>
        <dbReference type="Google" id="ProtNLM"/>
    </source>
</evidence>
<feature type="region of interest" description="Disordered" evidence="1">
    <location>
        <begin position="596"/>
        <end position="621"/>
    </location>
</feature>
<dbReference type="InterPro" id="IPR026906">
    <property type="entry name" value="LRR_5"/>
</dbReference>
<dbReference type="InParanoid" id="A2EDM0"/>
<dbReference type="InterPro" id="IPR032675">
    <property type="entry name" value="LRR_dom_sf"/>
</dbReference>
<dbReference type="InterPro" id="IPR053139">
    <property type="entry name" value="Surface_bspA-like"/>
</dbReference>
<name>A2EDM0_TRIV3</name>